<organism evidence="3 4">
    <name type="scientific">Streptomyces caledonius</name>
    <dbReference type="NCBI Taxonomy" id="3134107"/>
    <lineage>
        <taxon>Bacteria</taxon>
        <taxon>Bacillati</taxon>
        <taxon>Actinomycetota</taxon>
        <taxon>Actinomycetes</taxon>
        <taxon>Kitasatosporales</taxon>
        <taxon>Streptomycetaceae</taxon>
        <taxon>Streptomyces</taxon>
    </lineage>
</organism>
<keyword evidence="4" id="KW-1185">Reference proteome</keyword>
<evidence type="ECO:0000313" key="3">
    <source>
        <dbReference type="EMBL" id="MEJ8640332.1"/>
    </source>
</evidence>
<dbReference type="EMBL" id="JBBKAM010000002">
    <property type="protein sequence ID" value="MEJ8640332.1"/>
    <property type="molecule type" value="Genomic_DNA"/>
</dbReference>
<reference evidence="3 4" key="1">
    <citation type="submission" date="2024-03" db="EMBL/GenBank/DDBJ databases">
        <title>Novel Streptomyces species of biotechnological and ecological value are a feature of Machair soil.</title>
        <authorList>
            <person name="Prole J.R."/>
            <person name="Goodfellow M."/>
            <person name="Allenby N."/>
            <person name="Ward A.C."/>
        </authorList>
    </citation>
    <scope>NUCLEOTIDE SEQUENCE [LARGE SCALE GENOMIC DNA]</scope>
    <source>
        <strain evidence="3 4">MS1.HAVA.3</strain>
    </source>
</reference>
<evidence type="ECO:0000256" key="1">
    <source>
        <dbReference type="SAM" id="MobiDB-lite"/>
    </source>
</evidence>
<keyword evidence="2" id="KW-0472">Membrane</keyword>
<keyword evidence="2" id="KW-0812">Transmembrane</keyword>
<name>A0ABU8TXJ2_9ACTN</name>
<feature type="region of interest" description="Disordered" evidence="1">
    <location>
        <begin position="1"/>
        <end position="31"/>
    </location>
</feature>
<gene>
    <name evidence="3" type="ORF">WKI68_00630</name>
</gene>
<keyword evidence="2" id="KW-1133">Transmembrane helix</keyword>
<sequence length="94" mass="10303">MGLGAAVRLARRRRIRDRRPGPAGRRHRRRGLDAGACAAAALIWLTRDYLGNLEAVAGRGPLLLGLFFVLAVYTLPRGLAGVRLPHKPTRKRTA</sequence>
<evidence type="ECO:0000313" key="4">
    <source>
        <dbReference type="Proteomes" id="UP001382904"/>
    </source>
</evidence>
<evidence type="ECO:0000256" key="2">
    <source>
        <dbReference type="SAM" id="Phobius"/>
    </source>
</evidence>
<proteinExistence type="predicted"/>
<feature type="transmembrane region" description="Helical" evidence="2">
    <location>
        <begin position="62"/>
        <end position="82"/>
    </location>
</feature>
<dbReference type="Proteomes" id="UP001382904">
    <property type="component" value="Unassembled WGS sequence"/>
</dbReference>
<accession>A0ABU8TXJ2</accession>
<protein>
    <submittedName>
        <fullName evidence="3">Uncharacterized protein</fullName>
    </submittedName>
</protein>
<comment type="caution">
    <text evidence="3">The sequence shown here is derived from an EMBL/GenBank/DDBJ whole genome shotgun (WGS) entry which is preliminary data.</text>
</comment>